<keyword evidence="7" id="KW-1185">Reference proteome</keyword>
<evidence type="ECO:0000313" key="7">
    <source>
        <dbReference type="Proteomes" id="UP000800041"/>
    </source>
</evidence>
<evidence type="ECO:0000259" key="5">
    <source>
        <dbReference type="Pfam" id="PF21000"/>
    </source>
</evidence>
<dbReference type="GO" id="GO:0000712">
    <property type="term" value="P:resolution of meiotic recombination intermediates"/>
    <property type="evidence" value="ECO:0007669"/>
    <property type="project" value="TreeGrafter"/>
</dbReference>
<dbReference type="PANTHER" id="PTHR14790">
    <property type="entry name" value="RECQ-MEDIATED GENOME INSTABILITY PROTEIN 1 RMI1"/>
    <property type="match status" value="1"/>
</dbReference>
<dbReference type="GO" id="GO:0031422">
    <property type="term" value="C:RecQ family helicase-topoisomerase III complex"/>
    <property type="evidence" value="ECO:0007669"/>
    <property type="project" value="TreeGrafter"/>
</dbReference>
<evidence type="ECO:0000256" key="1">
    <source>
        <dbReference type="ARBA" id="ARBA00006395"/>
    </source>
</evidence>
<accession>A0A6G1H3N6</accession>
<proteinExistence type="inferred from homology"/>
<dbReference type="OrthoDB" id="341511at2759"/>
<dbReference type="Gene3D" id="2.40.50.770">
    <property type="entry name" value="RecQ-mediated genome instability protein Rmi1, C-terminal domain"/>
    <property type="match status" value="1"/>
</dbReference>
<feature type="domain" description="RecQ mediated genome instability protein 1 OB-fold" evidence="4">
    <location>
        <begin position="82"/>
        <end position="245"/>
    </location>
</feature>
<dbReference type="GO" id="GO:0000724">
    <property type="term" value="P:double-strand break repair via homologous recombination"/>
    <property type="evidence" value="ECO:0007669"/>
    <property type="project" value="TreeGrafter"/>
</dbReference>
<protein>
    <recommendedName>
        <fullName evidence="2">RecQ-mediated genome instability protein 1</fullName>
    </recommendedName>
</protein>
<reference evidence="6" key="1">
    <citation type="journal article" date="2020" name="Stud. Mycol.">
        <title>101 Dothideomycetes genomes: a test case for predicting lifestyles and emergence of pathogens.</title>
        <authorList>
            <person name="Haridas S."/>
            <person name="Albert R."/>
            <person name="Binder M."/>
            <person name="Bloem J."/>
            <person name="Labutti K."/>
            <person name="Salamov A."/>
            <person name="Andreopoulos B."/>
            <person name="Baker S."/>
            <person name="Barry K."/>
            <person name="Bills G."/>
            <person name="Bluhm B."/>
            <person name="Cannon C."/>
            <person name="Castanera R."/>
            <person name="Culley D."/>
            <person name="Daum C."/>
            <person name="Ezra D."/>
            <person name="Gonzalez J."/>
            <person name="Henrissat B."/>
            <person name="Kuo A."/>
            <person name="Liang C."/>
            <person name="Lipzen A."/>
            <person name="Lutzoni F."/>
            <person name="Magnuson J."/>
            <person name="Mondo S."/>
            <person name="Nolan M."/>
            <person name="Ohm R."/>
            <person name="Pangilinan J."/>
            <person name="Park H.-J."/>
            <person name="Ramirez L."/>
            <person name="Alfaro M."/>
            <person name="Sun H."/>
            <person name="Tritt A."/>
            <person name="Yoshinaga Y."/>
            <person name="Zwiers L.-H."/>
            <person name="Turgeon B."/>
            <person name="Goodwin S."/>
            <person name="Spatafora J."/>
            <person name="Crous P."/>
            <person name="Grigoriev I."/>
        </authorList>
    </citation>
    <scope>NUCLEOTIDE SEQUENCE</scope>
    <source>
        <strain evidence="6">CBS 113979</strain>
    </source>
</reference>
<dbReference type="Pfam" id="PF08585">
    <property type="entry name" value="RMI1_N_C"/>
    <property type="match status" value="1"/>
</dbReference>
<comment type="similarity">
    <text evidence="1">Belongs to the RMI1 family.</text>
</comment>
<sequence>MPPPPPPPIPSPELLSTLQTALRTAHLPPTTTWLKTFLTSTRPSTPLPALIKTATFRLLTSDITQTLSAPSSHLFPKDLHGSAAAPASRILKGPITVMVLDIQDVGKSQWSQIEDLEAQARGESKKGHEMIRVPVELATTSTSTNPNPNPNPSSTSTAAVTTTGAGAATASSGPFKLHLTDAACTQTYAFTLSPVQGISAAMPIGTKMLIQNVEVPRGVLMLEERNCKVLGGKVEEMEKAWRAGRLGRLKAAVGVGEGDRGGGG</sequence>
<gene>
    <name evidence="6" type="ORF">K402DRAFT_330308</name>
</gene>
<dbReference type="GO" id="GO:0016604">
    <property type="term" value="C:nuclear body"/>
    <property type="evidence" value="ECO:0007669"/>
    <property type="project" value="TreeGrafter"/>
</dbReference>
<dbReference type="AlphaFoldDB" id="A0A6G1H3N6"/>
<dbReference type="Pfam" id="PF21000">
    <property type="entry name" value="RMI1_N_N"/>
    <property type="match status" value="1"/>
</dbReference>
<organism evidence="6 7">
    <name type="scientific">Aulographum hederae CBS 113979</name>
    <dbReference type="NCBI Taxonomy" id="1176131"/>
    <lineage>
        <taxon>Eukaryota</taxon>
        <taxon>Fungi</taxon>
        <taxon>Dikarya</taxon>
        <taxon>Ascomycota</taxon>
        <taxon>Pezizomycotina</taxon>
        <taxon>Dothideomycetes</taxon>
        <taxon>Pleosporomycetidae</taxon>
        <taxon>Aulographales</taxon>
        <taxon>Aulographaceae</taxon>
    </lineage>
</organism>
<feature type="domain" description="RMI1 N-terminal" evidence="5">
    <location>
        <begin position="23"/>
        <end position="66"/>
    </location>
</feature>
<dbReference type="Proteomes" id="UP000800041">
    <property type="component" value="Unassembled WGS sequence"/>
</dbReference>
<dbReference type="InterPro" id="IPR042470">
    <property type="entry name" value="RMI1_N_C_sf"/>
</dbReference>
<dbReference type="SMART" id="SM01161">
    <property type="entry name" value="DUF1767"/>
    <property type="match status" value="1"/>
</dbReference>
<evidence type="ECO:0000259" key="4">
    <source>
        <dbReference type="Pfam" id="PF08585"/>
    </source>
</evidence>
<feature type="region of interest" description="Disordered" evidence="3">
    <location>
        <begin position="139"/>
        <end position="159"/>
    </location>
</feature>
<name>A0A6G1H3N6_9PEZI</name>
<evidence type="ECO:0000313" key="6">
    <source>
        <dbReference type="EMBL" id="KAF1987619.1"/>
    </source>
</evidence>
<dbReference type="PANTHER" id="PTHR14790:SF15">
    <property type="entry name" value="RECQ-MEDIATED GENOME INSTABILITY PROTEIN 1"/>
    <property type="match status" value="1"/>
</dbReference>
<dbReference type="InterPro" id="IPR013894">
    <property type="entry name" value="RMI1_OB"/>
</dbReference>
<dbReference type="InterPro" id="IPR049363">
    <property type="entry name" value="RMI1_N"/>
</dbReference>
<dbReference type="EMBL" id="ML977151">
    <property type="protein sequence ID" value="KAF1987619.1"/>
    <property type="molecule type" value="Genomic_DNA"/>
</dbReference>
<evidence type="ECO:0000256" key="2">
    <source>
        <dbReference type="ARBA" id="ARBA00018987"/>
    </source>
</evidence>
<evidence type="ECO:0000256" key="3">
    <source>
        <dbReference type="SAM" id="MobiDB-lite"/>
    </source>
</evidence>